<organism evidence="1 2">
    <name type="scientific">Lactiplantibacillus mudanjiangensis</name>
    <dbReference type="NCBI Taxonomy" id="1296538"/>
    <lineage>
        <taxon>Bacteria</taxon>
        <taxon>Bacillati</taxon>
        <taxon>Bacillota</taxon>
        <taxon>Bacilli</taxon>
        <taxon>Lactobacillales</taxon>
        <taxon>Lactobacillaceae</taxon>
        <taxon>Lactiplantibacillus</taxon>
    </lineage>
</organism>
<dbReference type="OrthoDB" id="9781848at2"/>
<evidence type="ECO:0000313" key="2">
    <source>
        <dbReference type="Proteomes" id="UP000289996"/>
    </source>
</evidence>
<dbReference type="Proteomes" id="UP000289996">
    <property type="component" value="Unassembled WGS sequence"/>
</dbReference>
<proteinExistence type="predicted"/>
<dbReference type="AlphaFoldDB" id="A0A660E138"/>
<accession>A0A660E138</accession>
<dbReference type="EMBL" id="UYIG01000141">
    <property type="protein sequence ID" value="VDG29406.1"/>
    <property type="molecule type" value="Genomic_DNA"/>
</dbReference>
<dbReference type="InterPro" id="IPR027417">
    <property type="entry name" value="P-loop_NTPase"/>
</dbReference>
<evidence type="ECO:0008006" key="3">
    <source>
        <dbReference type="Google" id="ProtNLM"/>
    </source>
</evidence>
<name>A0A660E138_9LACO</name>
<reference evidence="1 2" key="1">
    <citation type="submission" date="2018-11" db="EMBL/GenBank/DDBJ databases">
        <authorList>
            <person name="Wuyts S."/>
        </authorList>
    </citation>
    <scope>NUCLEOTIDE SEQUENCE [LARGE SCALE GENOMIC DNA]</scope>
    <source>
        <strain evidence="1">Lactobacillus mudanjiangensis AMBF249</strain>
    </source>
</reference>
<dbReference type="NCBIfam" id="NF005255">
    <property type="entry name" value="PRK06762.2-2"/>
    <property type="match status" value="1"/>
</dbReference>
<evidence type="ECO:0000313" key="1">
    <source>
        <dbReference type="EMBL" id="VDG29406.1"/>
    </source>
</evidence>
<dbReference type="RefSeq" id="WP_130852119.1">
    <property type="nucleotide sequence ID" value="NZ_UYIG01000141.1"/>
</dbReference>
<dbReference type="NCBIfam" id="NF005253">
    <property type="entry name" value="PRK06762.1-4"/>
    <property type="match status" value="1"/>
</dbReference>
<dbReference type="SUPFAM" id="SSF52540">
    <property type="entry name" value="P-loop containing nucleoside triphosphate hydrolases"/>
    <property type="match status" value="1"/>
</dbReference>
<sequence length="169" mass="19281">MSSIQTQLVIIRGNSGSGKTTLAKALQERLGADALIVQQDEIRLRMLHVKDRPDNLAIDLIEQIAQYGNHRVKVVIVEGILAKSIYQAMLQRLMASFDQSWVYYFDIPLAETLKRHQQRAKAVQFTSADLKRWWLGDDRLKVPNEQVFTSTDTLQSEFDQLLVRLGLGD</sequence>
<gene>
    <name evidence="1" type="ORF">MUDAN_MDHGFNIF_00961</name>
</gene>
<keyword evidence="2" id="KW-1185">Reference proteome</keyword>
<dbReference type="Gene3D" id="3.40.50.300">
    <property type="entry name" value="P-loop containing nucleotide triphosphate hydrolases"/>
    <property type="match status" value="1"/>
</dbReference>
<dbReference type="Pfam" id="PF13671">
    <property type="entry name" value="AAA_33"/>
    <property type="match status" value="1"/>
</dbReference>
<protein>
    <recommendedName>
        <fullName evidence="3">UDP-N-acetylglucosamine kinase</fullName>
    </recommendedName>
</protein>